<comment type="caution">
    <text evidence="1">The sequence shown here is derived from an EMBL/GenBank/DDBJ whole genome shotgun (WGS) entry which is preliminary data.</text>
</comment>
<sequence>MNIGTLINDFTKTDDFTELEMYPKSVVIDSIEGFYQVLIEEHGSDSSKWTGQQIYDVFSQLLMMSYADQDPDGELLASLIYDANRYFFEYLAAQGKLQLTADEMSELLFRFEEENLDLLVPEANVPPLGSEPVFNKPGLPEWREYVARDINNYVAQWLEAYFESPEWQRKQHQVDQDILELVVTTLAEKIYDYHRKTPKTWTKKALRDVMCTYLVGNVDLSDDDYQNLVPEVSEFLDYIVKRGWLNDKKAANYQRYMAAIEPDMIDFAQDETNFGPSKTIALEMRRQGIDINDRPAVDKFIKDLNARGGVDALYDDKFNEYLDEDDDPLDGDDFLAMLDNPQQLAEVAQLYDPDSQQQFLKNDHLPELDGHKWRKKTAIEVHQKAVQFGLRLWLTKKDAALENKMDAATTVGLVCEFVDVMYAQNLQKPSEWTAAAWYEFGDWLHKYSKEDNRGIRQANMLAELARVLGEADIISAKKAQQLAAAILGKTVVKNQAPTKVTGGKVISMKQARKLLKNRRR</sequence>
<dbReference type="Proteomes" id="UP000763447">
    <property type="component" value="Unassembled WGS sequence"/>
</dbReference>
<accession>A0ABX1KZ14</accession>
<dbReference type="EMBL" id="JAAXLJ010000001">
    <property type="protein sequence ID" value="NLR17301.1"/>
    <property type="molecule type" value="Genomic_DNA"/>
</dbReference>
<evidence type="ECO:0000313" key="1">
    <source>
        <dbReference type="EMBL" id="NLR17301.1"/>
    </source>
</evidence>
<organism evidence="1 2">
    <name type="scientific">Secundilactobacillus angelensis</name>
    <dbReference type="NCBI Taxonomy" id="2722706"/>
    <lineage>
        <taxon>Bacteria</taxon>
        <taxon>Bacillati</taxon>
        <taxon>Bacillota</taxon>
        <taxon>Bacilli</taxon>
        <taxon>Lactobacillales</taxon>
        <taxon>Lactobacillaceae</taxon>
        <taxon>Secundilactobacillus</taxon>
    </lineage>
</organism>
<dbReference type="RefSeq" id="WP_168923934.1">
    <property type="nucleotide sequence ID" value="NZ_JAAXLJ010000001.1"/>
</dbReference>
<protein>
    <submittedName>
        <fullName evidence="1">Uncharacterized protein</fullName>
    </submittedName>
</protein>
<keyword evidence="2" id="KW-1185">Reference proteome</keyword>
<gene>
    <name evidence="1" type="ORF">HC026_00045</name>
</gene>
<reference evidence="1 2" key="1">
    <citation type="submission" date="2020-04" db="EMBL/GenBank/DDBJ databases">
        <title>A novel species of genus Lactobacillus that was isolated from fermented food Zha-chili.</title>
        <authorList>
            <person name="Zhang Z."/>
        </authorList>
    </citation>
    <scope>NUCLEOTIDE SEQUENCE [LARGE SCALE GENOMIC DNA]</scope>
    <source>
        <strain evidence="2">HBUAS51383</strain>
    </source>
</reference>
<evidence type="ECO:0000313" key="2">
    <source>
        <dbReference type="Proteomes" id="UP000763447"/>
    </source>
</evidence>
<proteinExistence type="predicted"/>
<name>A0ABX1KZ14_9LACO</name>